<keyword evidence="1" id="KW-1133">Transmembrane helix</keyword>
<feature type="transmembrane region" description="Helical" evidence="1">
    <location>
        <begin position="273"/>
        <end position="290"/>
    </location>
</feature>
<reference evidence="2 3" key="1">
    <citation type="journal article" date="2022" name="Genome Biol. Evol.">
        <title>Host diet, physiology and behaviors set the stage for Lachnospiraceae cladogenesis.</title>
        <authorList>
            <person name="Vera-Ponce De Leon A."/>
            <person name="Schneider M."/>
            <person name="Jahnes B.C."/>
            <person name="Sadowski V."/>
            <person name="Camuy-Velez L.A."/>
            <person name="Duan J."/>
            <person name="Sabree Z.L."/>
        </authorList>
    </citation>
    <scope>NUCLEOTIDE SEQUENCE [LARGE SCALE GENOMIC DNA]</scope>
    <source>
        <strain evidence="2 3">PAL227</strain>
    </source>
</reference>
<feature type="transmembrane region" description="Helical" evidence="1">
    <location>
        <begin position="20"/>
        <end position="40"/>
    </location>
</feature>
<dbReference type="GO" id="GO:0016787">
    <property type="term" value="F:hydrolase activity"/>
    <property type="evidence" value="ECO:0007669"/>
    <property type="project" value="UniProtKB-KW"/>
</dbReference>
<sequence length="304" mass="34495">MASDNNNQRISRIITLMHFLLDNLLLICFVLVLLCSLYVLHGNKQVITNADASQYVQYKPEDAKSFAQLVEINAEVFGWLNVYGTGIDYPITQSDNNQKYINTNAYNKPSMAGCIYLDYRNSQDFTDFNSILYGHHMAESAMFGDIELFDDKDFFETHNYGELYTSTTETYYGIEFFAYILGDAYDWSLYNPSITDNKQEYIGYLYSISKYSRMLDNLGDSSLIILSTCASEPTNGRHLLVGRLSSERFENPYPADNTTEKSNKMPEALTSEWAPIIICILTICLSLLIAGKSKKSRGKKGGDD</sequence>
<protein>
    <submittedName>
        <fullName evidence="2">Class B sortase</fullName>
        <ecNumber evidence="2">3.4.22.71</ecNumber>
    </submittedName>
</protein>
<keyword evidence="3" id="KW-1185">Reference proteome</keyword>
<dbReference type="CDD" id="cd05826">
    <property type="entry name" value="Sortase_B"/>
    <property type="match status" value="1"/>
</dbReference>
<dbReference type="NCBIfam" id="TIGR03064">
    <property type="entry name" value="sortase_srtB"/>
    <property type="match status" value="1"/>
</dbReference>
<gene>
    <name evidence="2" type="primary">srtB</name>
    <name evidence="2" type="ORF">NK118_14620</name>
</gene>
<dbReference type="SUPFAM" id="SSF63817">
    <property type="entry name" value="Sortase"/>
    <property type="match status" value="1"/>
</dbReference>
<proteinExistence type="predicted"/>
<dbReference type="EMBL" id="JAMZFV010000038">
    <property type="protein sequence ID" value="MCP1111485.1"/>
    <property type="molecule type" value="Genomic_DNA"/>
</dbReference>
<keyword evidence="1" id="KW-0472">Membrane</keyword>
<dbReference type="RefSeq" id="WP_262070344.1">
    <property type="nucleotide sequence ID" value="NZ_JAMXOC010000038.1"/>
</dbReference>
<dbReference type="Gene3D" id="2.40.260.10">
    <property type="entry name" value="Sortase"/>
    <property type="match status" value="1"/>
</dbReference>
<dbReference type="EC" id="3.4.22.71" evidence="2"/>
<evidence type="ECO:0000313" key="2">
    <source>
        <dbReference type="EMBL" id="MCP1111485.1"/>
    </source>
</evidence>
<evidence type="ECO:0000313" key="3">
    <source>
        <dbReference type="Proteomes" id="UP001523565"/>
    </source>
</evidence>
<comment type="caution">
    <text evidence="2">The sequence shown here is derived from an EMBL/GenBank/DDBJ whole genome shotgun (WGS) entry which is preliminary data.</text>
</comment>
<keyword evidence="1" id="KW-0812">Transmembrane</keyword>
<name>A0ABT1ELB4_9FIRM</name>
<keyword evidence="2" id="KW-0378">Hydrolase</keyword>
<dbReference type="InterPro" id="IPR009835">
    <property type="entry name" value="SrtB"/>
</dbReference>
<dbReference type="InterPro" id="IPR023365">
    <property type="entry name" value="Sortase_dom-sf"/>
</dbReference>
<accession>A0ABT1ELB4</accession>
<organism evidence="2 3">
    <name type="scientific">Ohessyouella blattaphilus</name>
    <dbReference type="NCBI Taxonomy" id="2949333"/>
    <lineage>
        <taxon>Bacteria</taxon>
        <taxon>Bacillati</taxon>
        <taxon>Bacillota</taxon>
        <taxon>Clostridia</taxon>
        <taxon>Lachnospirales</taxon>
        <taxon>Lachnospiraceae</taxon>
        <taxon>Ohessyouella</taxon>
    </lineage>
</organism>
<evidence type="ECO:0000256" key="1">
    <source>
        <dbReference type="SAM" id="Phobius"/>
    </source>
</evidence>
<dbReference type="Proteomes" id="UP001523565">
    <property type="component" value="Unassembled WGS sequence"/>
</dbReference>